<dbReference type="Pfam" id="PF00026">
    <property type="entry name" value="Asp"/>
    <property type="match status" value="1"/>
</dbReference>
<dbReference type="FunFam" id="2.40.70.10:FF:000008">
    <property type="entry name" value="Cathepsin D"/>
    <property type="match status" value="1"/>
</dbReference>
<organism evidence="7 8">
    <name type="scientific">Plakobranchus ocellatus</name>
    <dbReference type="NCBI Taxonomy" id="259542"/>
    <lineage>
        <taxon>Eukaryota</taxon>
        <taxon>Metazoa</taxon>
        <taxon>Spiralia</taxon>
        <taxon>Lophotrochozoa</taxon>
        <taxon>Mollusca</taxon>
        <taxon>Gastropoda</taxon>
        <taxon>Heterobranchia</taxon>
        <taxon>Euthyneura</taxon>
        <taxon>Panpulmonata</taxon>
        <taxon>Sacoglossa</taxon>
        <taxon>Placobranchoidea</taxon>
        <taxon>Plakobranchidae</taxon>
        <taxon>Plakobranchus</taxon>
    </lineage>
</organism>
<name>A0AAV3ZNM6_9GAST</name>
<dbReference type="PROSITE" id="PS00141">
    <property type="entry name" value="ASP_PROTEASE"/>
    <property type="match status" value="2"/>
</dbReference>
<dbReference type="SUPFAM" id="SSF50630">
    <property type="entry name" value="Acid proteases"/>
    <property type="match status" value="1"/>
</dbReference>
<feature type="active site" evidence="2">
    <location>
        <position position="271"/>
    </location>
</feature>
<dbReference type="InterPro" id="IPR001461">
    <property type="entry name" value="Aspartic_peptidase_A1"/>
</dbReference>
<evidence type="ECO:0000256" key="2">
    <source>
        <dbReference type="PIRSR" id="PIRSR601461-1"/>
    </source>
</evidence>
<dbReference type="GO" id="GO:0004190">
    <property type="term" value="F:aspartic-type endopeptidase activity"/>
    <property type="evidence" value="ECO:0007669"/>
    <property type="project" value="UniProtKB-KW"/>
</dbReference>
<dbReference type="GO" id="GO:0006508">
    <property type="term" value="P:proteolysis"/>
    <property type="evidence" value="ECO:0007669"/>
    <property type="project" value="UniProtKB-KW"/>
</dbReference>
<feature type="signal peptide" evidence="5">
    <location>
        <begin position="1"/>
        <end position="18"/>
    </location>
</feature>
<dbReference type="Gene3D" id="2.40.70.10">
    <property type="entry name" value="Acid Proteases"/>
    <property type="match status" value="2"/>
</dbReference>
<gene>
    <name evidence="7" type="ORF">PoB_002269800</name>
</gene>
<evidence type="ECO:0000256" key="5">
    <source>
        <dbReference type="SAM" id="SignalP"/>
    </source>
</evidence>
<dbReference type="PROSITE" id="PS51767">
    <property type="entry name" value="PEPTIDASE_A1"/>
    <property type="match status" value="1"/>
</dbReference>
<accession>A0AAV3ZNM6</accession>
<dbReference type="PANTHER" id="PTHR47966:SF51">
    <property type="entry name" value="BETA-SITE APP-CLEAVING ENZYME, ISOFORM A-RELATED"/>
    <property type="match status" value="1"/>
</dbReference>
<keyword evidence="3" id="KW-1015">Disulfide bond</keyword>
<feature type="active site" evidence="2">
    <location>
        <position position="83"/>
    </location>
</feature>
<sequence>MNLLRGVIFTVILVSTLAAEIVNIPLSTTSGHEERFKGLVRHRRSSKSEPVPALLKLGIFKDAQVYGPITIGTPGQVFNVVFDTGSSDLWVPSVRCRHWRNGASQNHNTYDRKSSRTYKSGGEYFNVTYQAGDVFGYLGKDIVTVAGIRIENQTFGEAIYEADIFATTLPDGILGMGVSTLASSRQPTVFENMVNKGMLPAPVFSFYLSRGESAAVGSVLTLGGTIPELYTGNFTFVNMTLPRYWEIRMDGVELAGGRGTFCKGGCDAIVDSGTALIVGPMRETNKLNKELGGSRVLDIPGLYIFSCFRVPSLPDVDFILNGNRLTLTSAEYTIQIEDICMSAFRGMLYRGEMYSTWILGSTFMKTYYTVFDRKNFRVGFAKARH</sequence>
<evidence type="ECO:0000256" key="4">
    <source>
        <dbReference type="RuleBase" id="RU000454"/>
    </source>
</evidence>
<evidence type="ECO:0000259" key="6">
    <source>
        <dbReference type="PROSITE" id="PS51767"/>
    </source>
</evidence>
<reference evidence="7 8" key="1">
    <citation type="journal article" date="2021" name="Elife">
        <title>Chloroplast acquisition without the gene transfer in kleptoplastic sea slugs, Plakobranchus ocellatus.</title>
        <authorList>
            <person name="Maeda T."/>
            <person name="Takahashi S."/>
            <person name="Yoshida T."/>
            <person name="Shimamura S."/>
            <person name="Takaki Y."/>
            <person name="Nagai Y."/>
            <person name="Toyoda A."/>
            <person name="Suzuki Y."/>
            <person name="Arimoto A."/>
            <person name="Ishii H."/>
            <person name="Satoh N."/>
            <person name="Nishiyama T."/>
            <person name="Hasebe M."/>
            <person name="Maruyama T."/>
            <person name="Minagawa J."/>
            <person name="Obokata J."/>
            <person name="Shigenobu S."/>
        </authorList>
    </citation>
    <scope>NUCLEOTIDE SEQUENCE [LARGE SCALE GENOMIC DNA]</scope>
</reference>
<feature type="chain" id="PRO_5043495274" evidence="5">
    <location>
        <begin position="19"/>
        <end position="385"/>
    </location>
</feature>
<evidence type="ECO:0000313" key="7">
    <source>
        <dbReference type="EMBL" id="GFN96192.1"/>
    </source>
</evidence>
<keyword evidence="4" id="KW-0378">Hydrolase</keyword>
<dbReference type="PANTHER" id="PTHR47966">
    <property type="entry name" value="BETA-SITE APP-CLEAVING ENZYME, ISOFORM A-RELATED"/>
    <property type="match status" value="1"/>
</dbReference>
<dbReference type="EMBL" id="BLXT01002664">
    <property type="protein sequence ID" value="GFN96192.1"/>
    <property type="molecule type" value="Genomic_DNA"/>
</dbReference>
<dbReference type="AlphaFoldDB" id="A0AAV3ZNM6"/>
<dbReference type="PRINTS" id="PR00792">
    <property type="entry name" value="PEPSIN"/>
</dbReference>
<dbReference type="InterPro" id="IPR001969">
    <property type="entry name" value="Aspartic_peptidase_AS"/>
</dbReference>
<comment type="caution">
    <text evidence="7">The sequence shown here is derived from an EMBL/GenBank/DDBJ whole genome shotgun (WGS) entry which is preliminary data.</text>
</comment>
<keyword evidence="8" id="KW-1185">Reference proteome</keyword>
<dbReference type="InterPro" id="IPR033121">
    <property type="entry name" value="PEPTIDASE_A1"/>
</dbReference>
<dbReference type="InterPro" id="IPR021109">
    <property type="entry name" value="Peptidase_aspartic_dom_sf"/>
</dbReference>
<dbReference type="FunFam" id="2.40.70.10:FF:000044">
    <property type="entry name" value="Lysosomal aspartic protease"/>
    <property type="match status" value="1"/>
</dbReference>
<keyword evidence="5" id="KW-0732">Signal</keyword>
<evidence type="ECO:0000313" key="8">
    <source>
        <dbReference type="Proteomes" id="UP000735302"/>
    </source>
</evidence>
<protein>
    <submittedName>
        <fullName evidence="7">Cathepsin d</fullName>
    </submittedName>
</protein>
<dbReference type="Proteomes" id="UP000735302">
    <property type="component" value="Unassembled WGS sequence"/>
</dbReference>
<comment type="similarity">
    <text evidence="1 4">Belongs to the peptidase A1 family.</text>
</comment>
<keyword evidence="4" id="KW-0064">Aspartyl protease</keyword>
<feature type="domain" description="Peptidase A1" evidence="6">
    <location>
        <begin position="65"/>
        <end position="381"/>
    </location>
</feature>
<evidence type="ECO:0000256" key="1">
    <source>
        <dbReference type="ARBA" id="ARBA00007447"/>
    </source>
</evidence>
<keyword evidence="4" id="KW-0645">Protease</keyword>
<proteinExistence type="inferred from homology"/>
<dbReference type="Gene3D" id="2.60.40.1960">
    <property type="match status" value="1"/>
</dbReference>
<evidence type="ECO:0000256" key="3">
    <source>
        <dbReference type="PIRSR" id="PIRSR601461-2"/>
    </source>
</evidence>
<feature type="disulfide bond" evidence="3">
    <location>
        <begin position="262"/>
        <end position="266"/>
    </location>
</feature>